<comment type="caution">
    <text evidence="1">The sequence shown here is derived from an EMBL/GenBank/DDBJ whole genome shotgun (WGS) entry which is preliminary data.</text>
</comment>
<keyword evidence="2" id="KW-1185">Reference proteome</keyword>
<evidence type="ECO:0000313" key="1">
    <source>
        <dbReference type="EMBL" id="RNL59502.1"/>
    </source>
</evidence>
<dbReference type="Proteomes" id="UP000274695">
    <property type="component" value="Unassembled WGS sequence"/>
</dbReference>
<dbReference type="RefSeq" id="WP_123183276.1">
    <property type="nucleotide sequence ID" value="NZ_RHGB01000020.1"/>
</dbReference>
<sequence>MASAEAQLLDAIKRKKAQQLYDKKMLRRRSELYRDQLVNDLARPEYVFGGMCIAVLFSHCRQQRGASGNEQREELGDQKPFWHQIIVDVLDRQISRLLNAKIMR</sequence>
<name>A0ABX9VZ21_9GAMM</name>
<dbReference type="EMBL" id="RHGB01000020">
    <property type="protein sequence ID" value="RNL59502.1"/>
    <property type="molecule type" value="Genomic_DNA"/>
</dbReference>
<accession>A0ABX9VZ21</accession>
<gene>
    <name evidence="1" type="ORF">D0911_15480</name>
</gene>
<reference evidence="1 2" key="1">
    <citation type="submission" date="2018-10" db="EMBL/GenBank/DDBJ databases">
        <title>Draft genome sequence of Zhongshania sp. DSW25-10.</title>
        <authorList>
            <person name="Oh J."/>
        </authorList>
    </citation>
    <scope>NUCLEOTIDE SEQUENCE [LARGE SCALE GENOMIC DNA]</scope>
    <source>
        <strain evidence="1 2">DSW25-10</strain>
    </source>
</reference>
<evidence type="ECO:0000313" key="2">
    <source>
        <dbReference type="Proteomes" id="UP000274695"/>
    </source>
</evidence>
<organism evidence="1 2">
    <name type="scientific">Zhongshania marina</name>
    <dbReference type="NCBI Taxonomy" id="2304603"/>
    <lineage>
        <taxon>Bacteria</taxon>
        <taxon>Pseudomonadati</taxon>
        <taxon>Pseudomonadota</taxon>
        <taxon>Gammaproteobacteria</taxon>
        <taxon>Cellvibrionales</taxon>
        <taxon>Spongiibacteraceae</taxon>
        <taxon>Zhongshania</taxon>
    </lineage>
</organism>
<proteinExistence type="predicted"/>
<protein>
    <submittedName>
        <fullName evidence="1">Uncharacterized protein</fullName>
    </submittedName>
</protein>